<dbReference type="Pfam" id="PF05433">
    <property type="entry name" value="Rick_17kDa_Anti"/>
    <property type="match status" value="1"/>
</dbReference>
<dbReference type="GO" id="GO:0009279">
    <property type="term" value="C:cell outer membrane"/>
    <property type="evidence" value="ECO:0007669"/>
    <property type="project" value="UniProtKB-SubCell"/>
</dbReference>
<evidence type="ECO:0000313" key="7">
    <source>
        <dbReference type="EMBL" id="PCG13493.1"/>
    </source>
</evidence>
<comment type="subcellular location">
    <subcellularLocation>
        <location evidence="1">Cell outer membrane</location>
        <topology evidence="1">Lipid-anchor</topology>
    </subcellularLocation>
</comment>
<sequence>MLIDPRGTVYDSVGGIDWARGDDGYGQYADGYPRLAYPTRDADGGLGGAAIGAVVGGVAGNVIAGSGNRLGGTLLGAGAGALAGMAIDRADGAGRVPVAPPPGAGYPPPGAGYPPPPPHGGGPGAPPPPPVVAYQQGSYGGDYAGTTYSGTTYYGPPPVAYPGYAPYPPAQVIGGNGTIVTTTQGAPGYVAGGWYYPPATITTVTVQSGSTGQTVEDVYEDRVVYTGHRYTKAPRRYAKGRCRC</sequence>
<evidence type="ECO:0000256" key="4">
    <source>
        <dbReference type="ARBA" id="ARBA00023288"/>
    </source>
</evidence>
<evidence type="ECO:0000256" key="1">
    <source>
        <dbReference type="ARBA" id="ARBA00004459"/>
    </source>
</evidence>
<keyword evidence="8" id="KW-1185">Reference proteome</keyword>
<reference evidence="7 8" key="1">
    <citation type="submission" date="2017-09" db="EMBL/GenBank/DDBJ databases">
        <title>Sphingomonas adhaesiva DSM 7418, whole genome shotgun sequence.</title>
        <authorList>
            <person name="Feng G."/>
            <person name="Zhu H."/>
        </authorList>
    </citation>
    <scope>NUCLEOTIDE SEQUENCE [LARGE SCALE GENOMIC DNA]</scope>
    <source>
        <strain evidence="7 8">DSM 7418</strain>
    </source>
</reference>
<organism evidence="7 8">
    <name type="scientific">Sphingomonas adhaesiva</name>
    <dbReference type="NCBI Taxonomy" id="28212"/>
    <lineage>
        <taxon>Bacteria</taxon>
        <taxon>Pseudomonadati</taxon>
        <taxon>Pseudomonadota</taxon>
        <taxon>Alphaproteobacteria</taxon>
        <taxon>Sphingomonadales</taxon>
        <taxon>Sphingomonadaceae</taxon>
        <taxon>Sphingomonas</taxon>
    </lineage>
</organism>
<dbReference type="Proteomes" id="UP000218323">
    <property type="component" value="Unassembled WGS sequence"/>
</dbReference>
<feature type="region of interest" description="Disordered" evidence="5">
    <location>
        <begin position="94"/>
        <end position="136"/>
    </location>
</feature>
<dbReference type="EMBL" id="NWVC01000008">
    <property type="protein sequence ID" value="PCG13493.1"/>
    <property type="molecule type" value="Genomic_DNA"/>
</dbReference>
<name>A0A2A4I6S3_9SPHN</name>
<keyword evidence="4" id="KW-0449">Lipoprotein</keyword>
<accession>A0A2A4I6S3</accession>
<comment type="caution">
    <text evidence="7">The sequence shown here is derived from an EMBL/GenBank/DDBJ whole genome shotgun (WGS) entry which is preliminary data.</text>
</comment>
<evidence type="ECO:0000256" key="3">
    <source>
        <dbReference type="ARBA" id="ARBA00015281"/>
    </source>
</evidence>
<feature type="compositionally biased region" description="Pro residues" evidence="5">
    <location>
        <begin position="98"/>
        <end position="131"/>
    </location>
</feature>
<comment type="similarity">
    <text evidence="2">Belongs to the rickettsiale 17 kDa surface antigen family.</text>
</comment>
<proteinExistence type="inferred from homology"/>
<dbReference type="AlphaFoldDB" id="A0A2A4I6S3"/>
<evidence type="ECO:0000256" key="2">
    <source>
        <dbReference type="ARBA" id="ARBA00008681"/>
    </source>
</evidence>
<feature type="domain" description="Glycine zipper 2TM" evidence="6">
    <location>
        <begin position="47"/>
        <end position="87"/>
    </location>
</feature>
<evidence type="ECO:0000259" key="6">
    <source>
        <dbReference type="Pfam" id="PF05433"/>
    </source>
</evidence>
<evidence type="ECO:0000256" key="5">
    <source>
        <dbReference type="SAM" id="MobiDB-lite"/>
    </source>
</evidence>
<dbReference type="InterPro" id="IPR008816">
    <property type="entry name" value="Gly_zipper_2TM_dom"/>
</dbReference>
<evidence type="ECO:0000313" key="8">
    <source>
        <dbReference type="Proteomes" id="UP000218323"/>
    </source>
</evidence>
<protein>
    <recommendedName>
        <fullName evidence="3">17 kDa surface antigen</fullName>
    </recommendedName>
</protein>
<gene>
    <name evidence="7" type="ORF">COA07_14825</name>
</gene>